<evidence type="ECO:0000313" key="3">
    <source>
        <dbReference type="Proteomes" id="UP000628775"/>
    </source>
</evidence>
<evidence type="ECO:0000256" key="1">
    <source>
        <dbReference type="SAM" id="Phobius"/>
    </source>
</evidence>
<keyword evidence="1" id="KW-1133">Transmembrane helix</keyword>
<feature type="transmembrane region" description="Helical" evidence="1">
    <location>
        <begin position="6"/>
        <end position="24"/>
    </location>
</feature>
<dbReference type="Proteomes" id="UP000628775">
    <property type="component" value="Unassembled WGS sequence"/>
</dbReference>
<organism evidence="2 3">
    <name type="scientific">Pullulanibacillus camelliae</name>
    <dbReference type="NCBI Taxonomy" id="1707096"/>
    <lineage>
        <taxon>Bacteria</taxon>
        <taxon>Bacillati</taxon>
        <taxon>Bacillota</taxon>
        <taxon>Bacilli</taxon>
        <taxon>Bacillales</taxon>
        <taxon>Sporolactobacillaceae</taxon>
        <taxon>Pullulanibacillus</taxon>
    </lineage>
</organism>
<reference evidence="2" key="1">
    <citation type="journal article" date="2014" name="Int. J. Syst. Evol. Microbiol.">
        <title>Complete genome sequence of Corynebacterium casei LMG S-19264T (=DSM 44701T), isolated from a smear-ripened cheese.</title>
        <authorList>
            <consortium name="US DOE Joint Genome Institute (JGI-PGF)"/>
            <person name="Walter F."/>
            <person name="Albersmeier A."/>
            <person name="Kalinowski J."/>
            <person name="Ruckert C."/>
        </authorList>
    </citation>
    <scope>NUCLEOTIDE SEQUENCE</scope>
    <source>
        <strain evidence="2">CGMCC 1.15371</strain>
    </source>
</reference>
<keyword evidence="1" id="KW-0812">Transmembrane</keyword>
<dbReference type="EMBL" id="BMIR01000009">
    <property type="protein sequence ID" value="GGE42266.1"/>
    <property type="molecule type" value="Genomic_DNA"/>
</dbReference>
<dbReference type="RefSeq" id="WP_188693403.1">
    <property type="nucleotide sequence ID" value="NZ_BMIR01000009.1"/>
</dbReference>
<protein>
    <submittedName>
        <fullName evidence="2">Uncharacterized protein</fullName>
    </submittedName>
</protein>
<evidence type="ECO:0000313" key="2">
    <source>
        <dbReference type="EMBL" id="GGE42266.1"/>
    </source>
</evidence>
<keyword evidence="1" id="KW-0472">Membrane</keyword>
<name>A0A8J2W3P0_9BACL</name>
<accession>A0A8J2W3P0</accession>
<sequence>MGGFGALMSLIIFLIPLIIVIYLLKWVMEIRNSSEIQVQQNKEIISLLRDIKESHVDSNGE</sequence>
<keyword evidence="3" id="KW-1185">Reference proteome</keyword>
<gene>
    <name evidence="2" type="ORF">GCM10011391_21330</name>
</gene>
<proteinExistence type="predicted"/>
<reference evidence="2" key="2">
    <citation type="submission" date="2020-09" db="EMBL/GenBank/DDBJ databases">
        <authorList>
            <person name="Sun Q."/>
            <person name="Zhou Y."/>
        </authorList>
    </citation>
    <scope>NUCLEOTIDE SEQUENCE</scope>
    <source>
        <strain evidence="2">CGMCC 1.15371</strain>
    </source>
</reference>
<comment type="caution">
    <text evidence="2">The sequence shown here is derived from an EMBL/GenBank/DDBJ whole genome shotgun (WGS) entry which is preliminary data.</text>
</comment>
<dbReference type="AlphaFoldDB" id="A0A8J2W3P0"/>